<dbReference type="EMBL" id="FJOG01000011">
    <property type="protein sequence ID" value="CZR58237.1"/>
    <property type="molecule type" value="Genomic_DNA"/>
</dbReference>
<feature type="compositionally biased region" description="Basic and acidic residues" evidence="1">
    <location>
        <begin position="262"/>
        <end position="272"/>
    </location>
</feature>
<evidence type="ECO:0000313" key="2">
    <source>
        <dbReference type="EMBL" id="CZR58237.1"/>
    </source>
</evidence>
<dbReference type="OrthoDB" id="5309037at2759"/>
<proteinExistence type="predicted"/>
<dbReference type="PANTHER" id="PTHR42354:SF1">
    <property type="entry name" value="C2H2-TYPE DOMAIN-CONTAINING PROTEIN"/>
    <property type="match status" value="1"/>
</dbReference>
<evidence type="ECO:0000313" key="3">
    <source>
        <dbReference type="Proteomes" id="UP000184330"/>
    </source>
</evidence>
<organism evidence="2 3">
    <name type="scientific">Phialocephala subalpina</name>
    <dbReference type="NCBI Taxonomy" id="576137"/>
    <lineage>
        <taxon>Eukaryota</taxon>
        <taxon>Fungi</taxon>
        <taxon>Dikarya</taxon>
        <taxon>Ascomycota</taxon>
        <taxon>Pezizomycotina</taxon>
        <taxon>Leotiomycetes</taxon>
        <taxon>Helotiales</taxon>
        <taxon>Mollisiaceae</taxon>
        <taxon>Phialocephala</taxon>
        <taxon>Phialocephala fortinii species complex</taxon>
    </lineage>
</organism>
<sequence length="413" mass="46165">MGGLLNIEVDWALHTFISTLVKTQPYFHLDNIDLPWPLLLPNILNYRLSIVPRAFLDIFLISIRTTEANTRQIRTRIYLFHTRGCGITVMSGLEIVAAIAGIVSAFNGSLTLYRSWRNKRHKRRLSFLKKQKDQDGEMDLERSLSLGSTTIQEEYNLHFARLGQKFAIGDGQARAELSQYVIRLQHIIITLINGGAVVLPSIPGLVTDSEGARTGTLRALGEQYQRMVQARGPVNSGLSSSRPRPGYAVAKNNESSSRGRAVARESAAEKKVSRSPGYTAVRPRRNEVKQDCVVRVSPQETSDAYLTPTRRDITEDKKSARPLSSWELCRGKMLMEESSDGKEISCSCCSLRDMFDGLSSIPIVDLKDLKRVTIAVSYLWQCHGNWFSEPSYACPAGVDDIGINESKNGREQE</sequence>
<feature type="region of interest" description="Disordered" evidence="1">
    <location>
        <begin position="231"/>
        <end position="278"/>
    </location>
</feature>
<accession>A0A1L7WZQ1</accession>
<evidence type="ECO:0000256" key="1">
    <source>
        <dbReference type="SAM" id="MobiDB-lite"/>
    </source>
</evidence>
<dbReference type="PANTHER" id="PTHR42354">
    <property type="entry name" value="C2H2-TYPE DOMAIN-CONTAINING PROTEIN"/>
    <property type="match status" value="1"/>
</dbReference>
<name>A0A1L7WZQ1_9HELO</name>
<keyword evidence="3" id="KW-1185">Reference proteome</keyword>
<dbReference type="STRING" id="576137.A0A1L7WZQ1"/>
<protein>
    <submittedName>
        <fullName evidence="2">Uncharacterized protein</fullName>
    </submittedName>
</protein>
<reference evidence="2 3" key="1">
    <citation type="submission" date="2016-03" db="EMBL/GenBank/DDBJ databases">
        <authorList>
            <person name="Ploux O."/>
        </authorList>
    </citation>
    <scope>NUCLEOTIDE SEQUENCE [LARGE SCALE GENOMIC DNA]</scope>
    <source>
        <strain evidence="2 3">UAMH 11012</strain>
    </source>
</reference>
<dbReference type="Proteomes" id="UP000184330">
    <property type="component" value="Unassembled WGS sequence"/>
</dbReference>
<dbReference type="AlphaFoldDB" id="A0A1L7WZQ1"/>
<gene>
    <name evidence="2" type="ORF">PAC_08128</name>
</gene>